<dbReference type="GO" id="GO:0004180">
    <property type="term" value="F:carboxypeptidase activity"/>
    <property type="evidence" value="ECO:0007669"/>
    <property type="project" value="UniProtKB-ARBA"/>
</dbReference>
<evidence type="ECO:0000256" key="6">
    <source>
        <dbReference type="ARBA" id="ARBA00023316"/>
    </source>
</evidence>
<reference evidence="11 12" key="1">
    <citation type="submission" date="2016-12" db="EMBL/GenBank/DDBJ databases">
        <authorList>
            <person name="Song W.-J."/>
            <person name="Kurnit D.M."/>
        </authorList>
    </citation>
    <scope>NUCLEOTIDE SEQUENCE [LARGE SCALE GENOMIC DNA]</scope>
    <source>
        <strain evidence="11 12">DSM 19599</strain>
    </source>
</reference>
<evidence type="ECO:0000256" key="1">
    <source>
        <dbReference type="ARBA" id="ARBA00004752"/>
    </source>
</evidence>
<comment type="similarity">
    <text evidence="2">Belongs to the YkuD family.</text>
</comment>
<feature type="active site" description="Nucleophile" evidence="7">
    <location>
        <position position="152"/>
    </location>
</feature>
<keyword evidence="9" id="KW-0732">Signal</keyword>
<protein>
    <submittedName>
        <fullName evidence="11">Murein L,D-transpeptidase YafK</fullName>
    </submittedName>
</protein>
<dbReference type="RefSeq" id="WP_073626889.1">
    <property type="nucleotide sequence ID" value="NZ_FRXO01000002.1"/>
</dbReference>
<dbReference type="Pfam" id="PF03734">
    <property type="entry name" value="YkuD"/>
    <property type="match status" value="1"/>
</dbReference>
<keyword evidence="5 7" id="KW-0573">Peptidoglycan synthesis</keyword>
<evidence type="ECO:0000313" key="11">
    <source>
        <dbReference type="EMBL" id="SHO63480.1"/>
    </source>
</evidence>
<gene>
    <name evidence="11" type="ORF">SAMN02745172_01399</name>
</gene>
<dbReference type="InterPro" id="IPR005490">
    <property type="entry name" value="LD_TPept_cat_dom"/>
</dbReference>
<dbReference type="PANTHER" id="PTHR36699:SF1">
    <property type="entry name" value="L,D-TRANSPEPTIDASE YAFK-RELATED"/>
    <property type="match status" value="1"/>
</dbReference>
<sequence length="370" mass="38938">MKRLARALALGTMIGLIMAGCVPDQGNRADQPIPAKLLAQMSAKGMSPAAPIFIRIYKQESELEVWKRDTRGRYALLKTYPICRWSGKLGPKTASGDRQAPEGFYTVSARQMNPNSQYYLSFDLGFPNKLEKALGYTGSALMVHGACSSSGCYAMTDQQAGELYAVAREAFAGGQRDFEVQALPFRMTAANLERHRGDPNMPFWLNLKQGAAIFDATRQPPEVDACGGRYVFNAVATNPSATFEPLAPCPAYTTDPATASALASVNALAASLAAEPPAAPLAMSYVDGGMHESFRALMRQVGSKKMGQMTSGKVPISRPDAALADPYSSAPTAEMAGAPPAPAAPATTPSTAAAPASDPIAVLAAASGHT</sequence>
<evidence type="ECO:0000256" key="9">
    <source>
        <dbReference type="SAM" id="SignalP"/>
    </source>
</evidence>
<dbReference type="GO" id="GO:0016740">
    <property type="term" value="F:transferase activity"/>
    <property type="evidence" value="ECO:0007669"/>
    <property type="project" value="UniProtKB-KW"/>
</dbReference>
<dbReference type="EMBL" id="FRXO01000002">
    <property type="protein sequence ID" value="SHO63480.1"/>
    <property type="molecule type" value="Genomic_DNA"/>
</dbReference>
<dbReference type="OrthoDB" id="9809748at2"/>
<evidence type="ECO:0000256" key="2">
    <source>
        <dbReference type="ARBA" id="ARBA00005992"/>
    </source>
</evidence>
<evidence type="ECO:0000256" key="7">
    <source>
        <dbReference type="PROSITE-ProRule" id="PRU01373"/>
    </source>
</evidence>
<feature type="compositionally biased region" description="Low complexity" evidence="8">
    <location>
        <begin position="330"/>
        <end position="354"/>
    </location>
</feature>
<dbReference type="InterPro" id="IPR038063">
    <property type="entry name" value="Transpep_catalytic_dom"/>
</dbReference>
<keyword evidence="3" id="KW-0808">Transferase</keyword>
<dbReference type="PANTHER" id="PTHR36699">
    <property type="entry name" value="LD-TRANSPEPTIDASE"/>
    <property type="match status" value="1"/>
</dbReference>
<dbReference type="GO" id="GO:0071555">
    <property type="term" value="P:cell wall organization"/>
    <property type="evidence" value="ECO:0007669"/>
    <property type="project" value="UniProtKB-UniRule"/>
</dbReference>
<dbReference type="UniPathway" id="UPA00219"/>
<organism evidence="11 12">
    <name type="scientific">Pseudoxanthobacter soli DSM 19599</name>
    <dbReference type="NCBI Taxonomy" id="1123029"/>
    <lineage>
        <taxon>Bacteria</taxon>
        <taxon>Pseudomonadati</taxon>
        <taxon>Pseudomonadota</taxon>
        <taxon>Alphaproteobacteria</taxon>
        <taxon>Hyphomicrobiales</taxon>
        <taxon>Segnochrobactraceae</taxon>
        <taxon>Pseudoxanthobacter</taxon>
    </lineage>
</organism>
<dbReference type="CDD" id="cd16913">
    <property type="entry name" value="YkuD_like"/>
    <property type="match status" value="1"/>
</dbReference>
<accession>A0A1M7ZF08</accession>
<evidence type="ECO:0000259" key="10">
    <source>
        <dbReference type="PROSITE" id="PS52029"/>
    </source>
</evidence>
<evidence type="ECO:0000256" key="8">
    <source>
        <dbReference type="SAM" id="MobiDB-lite"/>
    </source>
</evidence>
<comment type="pathway">
    <text evidence="1 7">Cell wall biogenesis; peptidoglycan biosynthesis.</text>
</comment>
<feature type="active site" description="Proton donor/acceptor" evidence="7">
    <location>
        <position position="144"/>
    </location>
</feature>
<feature type="domain" description="L,D-TPase catalytic" evidence="10">
    <location>
        <begin position="52"/>
        <end position="183"/>
    </location>
</feature>
<evidence type="ECO:0000256" key="3">
    <source>
        <dbReference type="ARBA" id="ARBA00022679"/>
    </source>
</evidence>
<dbReference type="AlphaFoldDB" id="A0A1M7ZF08"/>
<evidence type="ECO:0000313" key="12">
    <source>
        <dbReference type="Proteomes" id="UP000186406"/>
    </source>
</evidence>
<evidence type="ECO:0000256" key="4">
    <source>
        <dbReference type="ARBA" id="ARBA00022960"/>
    </source>
</evidence>
<keyword evidence="12" id="KW-1185">Reference proteome</keyword>
<feature type="region of interest" description="Disordered" evidence="8">
    <location>
        <begin position="308"/>
        <end position="354"/>
    </location>
</feature>
<dbReference type="PROSITE" id="PS52029">
    <property type="entry name" value="LD_TPASE"/>
    <property type="match status" value="1"/>
</dbReference>
<dbReference type="PROSITE" id="PS51257">
    <property type="entry name" value="PROKAR_LIPOPROTEIN"/>
    <property type="match status" value="1"/>
</dbReference>
<evidence type="ECO:0000256" key="5">
    <source>
        <dbReference type="ARBA" id="ARBA00022984"/>
    </source>
</evidence>
<dbReference type="GO" id="GO:0009252">
    <property type="term" value="P:peptidoglycan biosynthetic process"/>
    <property type="evidence" value="ECO:0007669"/>
    <property type="project" value="UniProtKB-UniPathway"/>
</dbReference>
<feature type="chain" id="PRO_5012455504" evidence="9">
    <location>
        <begin position="20"/>
        <end position="370"/>
    </location>
</feature>
<dbReference type="STRING" id="1123029.SAMN02745172_01399"/>
<proteinExistence type="inferred from homology"/>
<keyword evidence="4 7" id="KW-0133">Cell shape</keyword>
<keyword evidence="6 7" id="KW-0961">Cell wall biogenesis/degradation</keyword>
<feature type="signal peptide" evidence="9">
    <location>
        <begin position="1"/>
        <end position="19"/>
    </location>
</feature>
<dbReference type="SUPFAM" id="SSF141523">
    <property type="entry name" value="L,D-transpeptidase catalytic domain-like"/>
    <property type="match status" value="1"/>
</dbReference>
<name>A0A1M7ZF08_9HYPH</name>
<dbReference type="Proteomes" id="UP000186406">
    <property type="component" value="Unassembled WGS sequence"/>
</dbReference>
<dbReference type="GO" id="GO:0008360">
    <property type="term" value="P:regulation of cell shape"/>
    <property type="evidence" value="ECO:0007669"/>
    <property type="project" value="UniProtKB-UniRule"/>
</dbReference>